<reference evidence="2 3" key="1">
    <citation type="journal article" date="2012" name="Nature">
        <title>The genomic landscape of species divergence in Ficedula flycatchers.</title>
        <authorList>
            <person name="Ellegren H."/>
            <person name="Smeds L."/>
            <person name="Burri R."/>
            <person name="Olason P.I."/>
            <person name="Backstrom N."/>
            <person name="Kawakami T."/>
            <person name="Kunstner A."/>
            <person name="Makinen H."/>
            <person name="Nadachowska-Brzyska K."/>
            <person name="Qvarnstrom A."/>
            <person name="Uebbing S."/>
            <person name="Wolf J.B."/>
        </authorList>
    </citation>
    <scope>NUCLEOTIDE SEQUENCE [LARGE SCALE GENOMIC DNA]</scope>
</reference>
<sequence>IFRARQRRGAAERQALANTALGLTVRSRLCLQPHQASPSLTGAPQTREGFVKPPQVPAGMSWNTETHSLLCSAHCLSSAKARDGSRRDSAGR</sequence>
<name>A0A803V0G2_FICAL</name>
<evidence type="ECO:0000313" key="2">
    <source>
        <dbReference type="Ensembl" id="ENSFALP00000016218.1"/>
    </source>
</evidence>
<reference evidence="2" key="3">
    <citation type="submission" date="2025-09" db="UniProtKB">
        <authorList>
            <consortium name="Ensembl"/>
        </authorList>
    </citation>
    <scope>IDENTIFICATION</scope>
</reference>
<keyword evidence="3" id="KW-1185">Reference proteome</keyword>
<reference evidence="2" key="2">
    <citation type="submission" date="2025-08" db="UniProtKB">
        <authorList>
            <consortium name="Ensembl"/>
        </authorList>
    </citation>
    <scope>IDENTIFICATION</scope>
</reference>
<evidence type="ECO:0000313" key="3">
    <source>
        <dbReference type="Proteomes" id="UP000016665"/>
    </source>
</evidence>
<feature type="region of interest" description="Disordered" evidence="1">
    <location>
        <begin position="35"/>
        <end position="61"/>
    </location>
</feature>
<proteinExistence type="predicted"/>
<protein>
    <submittedName>
        <fullName evidence="2">Uncharacterized protein</fullName>
    </submittedName>
</protein>
<dbReference type="AlphaFoldDB" id="A0A803V0G2"/>
<feature type="compositionally biased region" description="Polar residues" evidence="1">
    <location>
        <begin position="35"/>
        <end position="44"/>
    </location>
</feature>
<dbReference type="Ensembl" id="ENSFALT00000025784.1">
    <property type="protein sequence ID" value="ENSFALP00000016218.1"/>
    <property type="gene ID" value="ENSFALG00000023058.1"/>
</dbReference>
<evidence type="ECO:0000256" key="1">
    <source>
        <dbReference type="SAM" id="MobiDB-lite"/>
    </source>
</evidence>
<dbReference type="Proteomes" id="UP000016665">
    <property type="component" value="Chromosome 23"/>
</dbReference>
<accession>A0A803V0G2</accession>
<organism evidence="2 3">
    <name type="scientific">Ficedula albicollis</name>
    <name type="common">Collared flycatcher</name>
    <name type="synonym">Muscicapa albicollis</name>
    <dbReference type="NCBI Taxonomy" id="59894"/>
    <lineage>
        <taxon>Eukaryota</taxon>
        <taxon>Metazoa</taxon>
        <taxon>Chordata</taxon>
        <taxon>Craniata</taxon>
        <taxon>Vertebrata</taxon>
        <taxon>Euteleostomi</taxon>
        <taxon>Archelosauria</taxon>
        <taxon>Archosauria</taxon>
        <taxon>Dinosauria</taxon>
        <taxon>Saurischia</taxon>
        <taxon>Theropoda</taxon>
        <taxon>Coelurosauria</taxon>
        <taxon>Aves</taxon>
        <taxon>Neognathae</taxon>
        <taxon>Neoaves</taxon>
        <taxon>Telluraves</taxon>
        <taxon>Australaves</taxon>
        <taxon>Passeriformes</taxon>
        <taxon>Muscicapidae</taxon>
        <taxon>Ficedula</taxon>
    </lineage>
</organism>